<gene>
    <name evidence="2" type="ORF">EZS27_015086</name>
</gene>
<accession>A0A5J4RS06</accession>
<reference evidence="2" key="1">
    <citation type="submission" date="2019-03" db="EMBL/GenBank/DDBJ databases">
        <title>Single cell metagenomics reveals metabolic interactions within the superorganism composed of flagellate Streblomastix strix and complex community of Bacteroidetes bacteria on its surface.</title>
        <authorList>
            <person name="Treitli S.C."/>
            <person name="Kolisko M."/>
            <person name="Husnik F."/>
            <person name="Keeling P."/>
            <person name="Hampl V."/>
        </authorList>
    </citation>
    <scope>NUCLEOTIDE SEQUENCE</scope>
    <source>
        <strain evidence="2">STM</strain>
    </source>
</reference>
<dbReference type="InterPro" id="IPR009061">
    <property type="entry name" value="DNA-bd_dom_put_sf"/>
</dbReference>
<comment type="caution">
    <text evidence="2">The sequence shown here is derived from an EMBL/GenBank/DDBJ whole genome shotgun (WGS) entry which is preliminary data.</text>
</comment>
<dbReference type="EMBL" id="SNRY01000761">
    <property type="protein sequence ID" value="KAA6336787.1"/>
    <property type="molecule type" value="Genomic_DNA"/>
</dbReference>
<dbReference type="PANTHER" id="PTHR34585:SF22">
    <property type="entry name" value="HELIX-TURN-HELIX DOMAIN-CONTAINING PROTEIN"/>
    <property type="match status" value="1"/>
</dbReference>
<dbReference type="PANTHER" id="PTHR34585">
    <property type="match status" value="1"/>
</dbReference>
<feature type="domain" description="Helix-turn-helix" evidence="1">
    <location>
        <begin position="48"/>
        <end position="97"/>
    </location>
</feature>
<dbReference type="AlphaFoldDB" id="A0A5J4RS06"/>
<evidence type="ECO:0000259" key="1">
    <source>
        <dbReference type="Pfam" id="PF12728"/>
    </source>
</evidence>
<sequence length="104" mass="12137">METTFGGSQIIDNKSNKIISFFTELDEMLDSIREALKNRTPHLNGEKYLSNKDVCKMLHISSRILQDWRDNGILPFIQIKGKILYRESEILKCLEKNNSYNVEN</sequence>
<dbReference type="InterPro" id="IPR041657">
    <property type="entry name" value="HTH_17"/>
</dbReference>
<evidence type="ECO:0000313" key="2">
    <source>
        <dbReference type="EMBL" id="KAA6336787.1"/>
    </source>
</evidence>
<organism evidence="2">
    <name type="scientific">termite gut metagenome</name>
    <dbReference type="NCBI Taxonomy" id="433724"/>
    <lineage>
        <taxon>unclassified sequences</taxon>
        <taxon>metagenomes</taxon>
        <taxon>organismal metagenomes</taxon>
    </lineage>
</organism>
<name>A0A5J4RS06_9ZZZZ</name>
<protein>
    <recommendedName>
        <fullName evidence="1">Helix-turn-helix domain-containing protein</fullName>
    </recommendedName>
</protein>
<dbReference type="Pfam" id="PF12728">
    <property type="entry name" value="HTH_17"/>
    <property type="match status" value="1"/>
</dbReference>
<dbReference type="SUPFAM" id="SSF46955">
    <property type="entry name" value="Putative DNA-binding domain"/>
    <property type="match status" value="1"/>
</dbReference>
<proteinExistence type="predicted"/>